<evidence type="ECO:0000313" key="1">
    <source>
        <dbReference type="EMBL" id="OIR18983.1"/>
    </source>
</evidence>
<reference evidence="1" key="1">
    <citation type="submission" date="2016-10" db="EMBL/GenBank/DDBJ databases">
        <title>Sequence of Gallionella enrichment culture.</title>
        <authorList>
            <person name="Poehlein A."/>
            <person name="Muehling M."/>
            <person name="Daniel R."/>
        </authorList>
    </citation>
    <scope>NUCLEOTIDE SEQUENCE</scope>
</reference>
<organism evidence="1">
    <name type="scientific">mine drainage metagenome</name>
    <dbReference type="NCBI Taxonomy" id="410659"/>
    <lineage>
        <taxon>unclassified sequences</taxon>
        <taxon>metagenomes</taxon>
        <taxon>ecological metagenomes</taxon>
    </lineage>
</organism>
<gene>
    <name evidence="1" type="ORF">GALL_13280</name>
</gene>
<proteinExistence type="predicted"/>
<comment type="caution">
    <text evidence="1">The sequence shown here is derived from an EMBL/GenBank/DDBJ whole genome shotgun (WGS) entry which is preliminary data.</text>
</comment>
<dbReference type="EMBL" id="MLJW01000002">
    <property type="protein sequence ID" value="OIR18983.1"/>
    <property type="molecule type" value="Genomic_DNA"/>
</dbReference>
<accession>A0A1J5TDK6</accession>
<sequence length="174" mass="19364">MKRIPLVLFVLCAGLTLAAAPVLNAKPAAPEKGKPEKQRELVVVVVENLIHPGSGYDAYNRAAYVFGDVFDKRKWPVKVRFERFAANTKDHPLELQMFLKGIRHDFPDEFDFYAWVILKADGKKLDLGMVKGEYFAHPIEQGDDILDGAVRAGAVKVADKIQPYILGTKPMPGS</sequence>
<name>A0A1J5TDK6_9ZZZZ</name>
<dbReference type="AlphaFoldDB" id="A0A1J5TDK6"/>
<protein>
    <submittedName>
        <fullName evidence="1">Uncharacterized protein</fullName>
    </submittedName>
</protein>